<dbReference type="InterPro" id="IPR046985">
    <property type="entry name" value="IP5"/>
</dbReference>
<dbReference type="GO" id="GO:0046856">
    <property type="term" value="P:phosphatidylinositol dephosphorylation"/>
    <property type="evidence" value="ECO:0007669"/>
    <property type="project" value="InterPro"/>
</dbReference>
<evidence type="ECO:0000259" key="2">
    <source>
        <dbReference type="SMART" id="SM00128"/>
    </source>
</evidence>
<dbReference type="PANTHER" id="PTHR11200">
    <property type="entry name" value="INOSITOL 5-PHOSPHATASE"/>
    <property type="match status" value="1"/>
</dbReference>
<feature type="region of interest" description="Disordered" evidence="1">
    <location>
        <begin position="283"/>
        <end position="303"/>
    </location>
</feature>
<reference evidence="3 4" key="1">
    <citation type="submission" date="2020-01" db="EMBL/GenBank/DDBJ databases">
        <authorList>
            <consortium name="DOE Joint Genome Institute"/>
            <person name="Haridas S."/>
            <person name="Albert R."/>
            <person name="Binder M."/>
            <person name="Bloem J."/>
            <person name="Labutti K."/>
            <person name="Salamov A."/>
            <person name="Andreopoulos B."/>
            <person name="Baker S.E."/>
            <person name="Barry K."/>
            <person name="Bills G."/>
            <person name="Bluhm B.H."/>
            <person name="Cannon C."/>
            <person name="Castanera R."/>
            <person name="Culley D.E."/>
            <person name="Daum C."/>
            <person name="Ezra D."/>
            <person name="Gonzalez J.B."/>
            <person name="Henrissat B."/>
            <person name="Kuo A."/>
            <person name="Liang C."/>
            <person name="Lipzen A."/>
            <person name="Lutzoni F."/>
            <person name="Magnuson J."/>
            <person name="Mondo S."/>
            <person name="Nolan M."/>
            <person name="Ohm R."/>
            <person name="Pangilinan J."/>
            <person name="Park H.-J.H."/>
            <person name="Ramirez L."/>
            <person name="Alfaro M."/>
            <person name="Sun H."/>
            <person name="Tritt A."/>
            <person name="Yoshinaga Y."/>
            <person name="Zwiers L.-H.L."/>
            <person name="Turgeon B.G."/>
            <person name="Goodwin S.B."/>
            <person name="Spatafora J.W."/>
            <person name="Crous P.W."/>
            <person name="Grigoriev I.V."/>
        </authorList>
    </citation>
    <scope>NUCLEOTIDE SEQUENCE [LARGE SCALE GENOMIC DNA]</scope>
    <source>
        <strain evidence="3 4">CBS 611.86</strain>
    </source>
</reference>
<dbReference type="AlphaFoldDB" id="A0A7C8I521"/>
<keyword evidence="4" id="KW-1185">Reference proteome</keyword>
<protein>
    <submittedName>
        <fullName evidence="3">Inositol 5-phosphatase-like protein</fullName>
    </submittedName>
</protein>
<feature type="domain" description="Inositol polyphosphate-related phosphatase" evidence="2">
    <location>
        <begin position="1"/>
        <end position="364"/>
    </location>
</feature>
<comment type="caution">
    <text evidence="3">The sequence shown here is derived from an EMBL/GenBank/DDBJ whole genome shotgun (WGS) entry which is preliminary data.</text>
</comment>
<sequence length="434" mass="48197">MFELYLVTFNCARNFADPESLAPKLFDALPAAAPVPDLLVVSLQEVAPIAYSFLGGSYLTPYFDRVTTTVQRAANLHSHGREQLEHVATRSLGMTALMLFAKPQFVQRIQWLQSAGAGVGFWNMGNKGAVAMRVGVSCPGSGEVLKMSFVAAHLAPSENNVEARNEDWENIVRNLVFLNYDDSGYSSSEAVPLLASALEPPPDDNGLFTPENHVFFAGDLNYRTYDKPPGPDAHLSYPQPTPSDASLAHFSHLLKKDQLTREKEANRTLHGLQELPIEFPPTYKYSMRDPGGSNTHKRSPSDPEERWEWSAHRYPSWCDRILFLPSPSASSRLRPHTYTALPVQHTSDHRPVVLSLSVDDRPLPTDNTEDIRNSPLFPINPHWKTRRDTARRWEVVVGVLSYVALTKEGNAIAVAVVAGVAIASWVLSSQFQGR</sequence>
<dbReference type="GO" id="GO:0004439">
    <property type="term" value="F:phosphatidylinositol-4,5-bisphosphate 5-phosphatase activity"/>
    <property type="evidence" value="ECO:0007669"/>
    <property type="project" value="TreeGrafter"/>
</dbReference>
<name>A0A7C8I521_9PLEO</name>
<evidence type="ECO:0000256" key="1">
    <source>
        <dbReference type="SAM" id="MobiDB-lite"/>
    </source>
</evidence>
<accession>A0A7C8I521</accession>
<dbReference type="Proteomes" id="UP000481861">
    <property type="component" value="Unassembled WGS sequence"/>
</dbReference>
<dbReference type="OrthoDB" id="62798at2759"/>
<dbReference type="Gene3D" id="3.60.10.10">
    <property type="entry name" value="Endonuclease/exonuclease/phosphatase"/>
    <property type="match status" value="1"/>
</dbReference>
<dbReference type="InterPro" id="IPR036691">
    <property type="entry name" value="Endo/exonu/phosph_ase_sf"/>
</dbReference>
<dbReference type="SMART" id="SM00128">
    <property type="entry name" value="IPPc"/>
    <property type="match status" value="1"/>
</dbReference>
<evidence type="ECO:0000313" key="3">
    <source>
        <dbReference type="EMBL" id="KAF2867413.1"/>
    </source>
</evidence>
<dbReference type="Pfam" id="PF22669">
    <property type="entry name" value="Exo_endo_phos2"/>
    <property type="match status" value="1"/>
</dbReference>
<dbReference type="EMBL" id="JAADJZ010000023">
    <property type="protein sequence ID" value="KAF2867413.1"/>
    <property type="molecule type" value="Genomic_DNA"/>
</dbReference>
<gene>
    <name evidence="3" type="ORF">BDV95DRAFT_610811</name>
</gene>
<evidence type="ECO:0000313" key="4">
    <source>
        <dbReference type="Proteomes" id="UP000481861"/>
    </source>
</evidence>
<dbReference type="InterPro" id="IPR000300">
    <property type="entry name" value="IPPc"/>
</dbReference>
<dbReference type="SUPFAM" id="SSF56219">
    <property type="entry name" value="DNase I-like"/>
    <property type="match status" value="1"/>
</dbReference>
<organism evidence="3 4">
    <name type="scientific">Massariosphaeria phaeospora</name>
    <dbReference type="NCBI Taxonomy" id="100035"/>
    <lineage>
        <taxon>Eukaryota</taxon>
        <taxon>Fungi</taxon>
        <taxon>Dikarya</taxon>
        <taxon>Ascomycota</taxon>
        <taxon>Pezizomycotina</taxon>
        <taxon>Dothideomycetes</taxon>
        <taxon>Pleosporomycetidae</taxon>
        <taxon>Pleosporales</taxon>
        <taxon>Pleosporales incertae sedis</taxon>
        <taxon>Massariosphaeria</taxon>
    </lineage>
</organism>
<dbReference type="PANTHER" id="PTHR11200:SF286">
    <property type="entry name" value="5-PHOSPHATASE, PUTATIVE (AFU_ORTHOLOGUE AFUA_5G07600)-RELATED"/>
    <property type="match status" value="1"/>
</dbReference>
<proteinExistence type="predicted"/>